<dbReference type="RefSeq" id="WP_203915137.1">
    <property type="nucleotide sequence ID" value="NZ_BONY01000132.1"/>
</dbReference>
<dbReference type="EMBL" id="BONY01000132">
    <property type="protein sequence ID" value="GIH11418.1"/>
    <property type="molecule type" value="Genomic_DNA"/>
</dbReference>
<proteinExistence type="predicted"/>
<name>A0A8J3QIB6_9ACTN</name>
<evidence type="ECO:0000256" key="1">
    <source>
        <dbReference type="SAM" id="Phobius"/>
    </source>
</evidence>
<evidence type="ECO:0000313" key="3">
    <source>
        <dbReference type="Proteomes" id="UP000612899"/>
    </source>
</evidence>
<evidence type="ECO:0008006" key="4">
    <source>
        <dbReference type="Google" id="ProtNLM"/>
    </source>
</evidence>
<keyword evidence="3" id="KW-1185">Reference proteome</keyword>
<keyword evidence="1" id="KW-0812">Transmembrane</keyword>
<dbReference type="Pfam" id="PF10739">
    <property type="entry name" value="DUF2550"/>
    <property type="match status" value="1"/>
</dbReference>
<accession>A0A8J3QIB6</accession>
<organism evidence="2 3">
    <name type="scientific">Rhizocola hellebori</name>
    <dbReference type="NCBI Taxonomy" id="1392758"/>
    <lineage>
        <taxon>Bacteria</taxon>
        <taxon>Bacillati</taxon>
        <taxon>Actinomycetota</taxon>
        <taxon>Actinomycetes</taxon>
        <taxon>Micromonosporales</taxon>
        <taxon>Micromonosporaceae</taxon>
        <taxon>Rhizocola</taxon>
    </lineage>
</organism>
<keyword evidence="1" id="KW-1133">Transmembrane helix</keyword>
<protein>
    <recommendedName>
        <fullName evidence="4">DUF2550 family protein</fullName>
    </recommendedName>
</protein>
<comment type="caution">
    <text evidence="2">The sequence shown here is derived from an EMBL/GenBank/DDBJ whole genome shotgun (WGS) entry which is preliminary data.</text>
</comment>
<reference evidence="2" key="1">
    <citation type="submission" date="2021-01" db="EMBL/GenBank/DDBJ databases">
        <title>Whole genome shotgun sequence of Rhizocola hellebori NBRC 109834.</title>
        <authorList>
            <person name="Komaki H."/>
            <person name="Tamura T."/>
        </authorList>
    </citation>
    <scope>NUCLEOTIDE SEQUENCE</scope>
    <source>
        <strain evidence="2">NBRC 109834</strain>
    </source>
</reference>
<keyword evidence="1" id="KW-0472">Membrane</keyword>
<evidence type="ECO:0000313" key="2">
    <source>
        <dbReference type="EMBL" id="GIH11418.1"/>
    </source>
</evidence>
<feature type="transmembrane region" description="Helical" evidence="1">
    <location>
        <begin position="6"/>
        <end position="23"/>
    </location>
</feature>
<dbReference type="InterPro" id="IPR019675">
    <property type="entry name" value="DUF2550"/>
</dbReference>
<sequence>MRLLETIAIALIAVLVVMIALFGRRELFTRSLGAIELYVRLYNRPGGRGWSPGFAQFRGDELRWFRIFSFSPWPRRRLSRRRLGVESRRSPTADEAQLVPAEWVVLKCRTDGAFVELAMPRHTVTGFLSWLESVTPYST</sequence>
<gene>
    <name evidence="2" type="ORF">Rhe02_94850</name>
</gene>
<dbReference type="AlphaFoldDB" id="A0A8J3QIB6"/>
<dbReference type="Proteomes" id="UP000612899">
    <property type="component" value="Unassembled WGS sequence"/>
</dbReference>